<dbReference type="InterPro" id="IPR014776">
    <property type="entry name" value="4pyrrole_Mease_sub2"/>
</dbReference>
<evidence type="ECO:0000256" key="5">
    <source>
        <dbReference type="ARBA" id="ARBA00022691"/>
    </source>
</evidence>
<sequence>MHILKNVDLILSEDTRIIKKILYLFKIKNKIISFNDYNEKNKYKIIINKILNENINIAIIPDKGTPIINDPGFLLIKEAIKNKINIFSIPGPCSIIASLIISGLDTSNFIFKGFIPRNKNNRYKLFNKLKNNKNTIILYETSKRLYNSIIDIKNIFNEKSKIVIVKEITKKYEEIIRSDIKNIINKLNNITIKGEITILIKNYNNKLLFNNYKINYIINILKKYNINNKNIINIIKDIFNINKNKIYSIIINKKNKSIY</sequence>
<dbReference type="InterPro" id="IPR008189">
    <property type="entry name" value="rRNA_ssu_MeTfrase_I"/>
</dbReference>
<dbReference type="EMBL" id="JAKMAI010000007">
    <property type="protein sequence ID" value="MCM0158317.1"/>
    <property type="molecule type" value="Genomic_DNA"/>
</dbReference>
<dbReference type="PIRSF" id="PIRSF005917">
    <property type="entry name" value="MTase_YraL"/>
    <property type="match status" value="1"/>
</dbReference>
<evidence type="ECO:0000256" key="2">
    <source>
        <dbReference type="ARBA" id="ARBA00022552"/>
    </source>
</evidence>
<dbReference type="GO" id="GO:0008168">
    <property type="term" value="F:methyltransferase activity"/>
    <property type="evidence" value="ECO:0007669"/>
    <property type="project" value="UniProtKB-KW"/>
</dbReference>
<dbReference type="Gene3D" id="3.40.1010.10">
    <property type="entry name" value="Cobalt-precorrin-4 Transmethylase, Domain 1"/>
    <property type="match status" value="1"/>
</dbReference>
<evidence type="ECO:0000313" key="8">
    <source>
        <dbReference type="Proteomes" id="UP001203831"/>
    </source>
</evidence>
<organism evidence="7 8">
    <name type="scientific">endosymbiont of Metamasius hemipterus</name>
    <dbReference type="NCBI Taxonomy" id="204627"/>
    <lineage>
        <taxon>Bacteria</taxon>
        <taxon>Pseudomonadati</taxon>
        <taxon>Pseudomonadota</taxon>
        <taxon>Gammaproteobacteria</taxon>
        <taxon>Candidatus Nardonella</taxon>
    </lineage>
</organism>
<dbReference type="CDD" id="cd11648">
    <property type="entry name" value="RsmI"/>
    <property type="match status" value="1"/>
</dbReference>
<keyword evidence="8" id="KW-1185">Reference proteome</keyword>
<dbReference type="Gene3D" id="3.30.950.10">
    <property type="entry name" value="Methyltransferase, Cobalt-precorrin-4 Transmethylase, Domain 2"/>
    <property type="match status" value="1"/>
</dbReference>
<dbReference type="EC" id="2.1.1.198" evidence="7"/>
<dbReference type="NCBIfam" id="TIGR00096">
    <property type="entry name" value="16S rRNA (cytidine(1402)-2'-O)-methyltransferase"/>
    <property type="match status" value="1"/>
</dbReference>
<dbReference type="Proteomes" id="UP001203831">
    <property type="component" value="Unassembled WGS sequence"/>
</dbReference>
<evidence type="ECO:0000256" key="1">
    <source>
        <dbReference type="ARBA" id="ARBA00022490"/>
    </source>
</evidence>
<accession>A0ABT0TWE9</accession>
<name>A0ABT0TWE9_9GAMM</name>
<evidence type="ECO:0000313" key="7">
    <source>
        <dbReference type="EMBL" id="MCM0158317.1"/>
    </source>
</evidence>
<dbReference type="GO" id="GO:0032259">
    <property type="term" value="P:methylation"/>
    <property type="evidence" value="ECO:0007669"/>
    <property type="project" value="UniProtKB-KW"/>
</dbReference>
<dbReference type="PANTHER" id="PTHR46111">
    <property type="entry name" value="RIBOSOMAL RNA SMALL SUBUNIT METHYLTRANSFERASE I"/>
    <property type="match status" value="1"/>
</dbReference>
<feature type="domain" description="Tetrapyrrole methylase" evidence="6">
    <location>
        <begin position="2"/>
        <end position="183"/>
    </location>
</feature>
<keyword evidence="2" id="KW-0698">rRNA processing</keyword>
<protein>
    <submittedName>
        <fullName evidence="7">16S rRNA (Cytidine(1402)-2'-O)-methyltransferase</fullName>
        <ecNumber evidence="7">2.1.1.198</ecNumber>
    </submittedName>
</protein>
<dbReference type="PANTHER" id="PTHR46111:SF1">
    <property type="entry name" value="RIBOSOMAL RNA SMALL SUBUNIT METHYLTRANSFERASE I"/>
    <property type="match status" value="1"/>
</dbReference>
<dbReference type="Pfam" id="PF00590">
    <property type="entry name" value="TP_methylase"/>
    <property type="match status" value="1"/>
</dbReference>
<keyword evidence="5" id="KW-0949">S-adenosyl-L-methionine</keyword>
<dbReference type="InterPro" id="IPR000878">
    <property type="entry name" value="4pyrrol_Mease"/>
</dbReference>
<proteinExistence type="predicted"/>
<dbReference type="InterPro" id="IPR035996">
    <property type="entry name" value="4pyrrol_Methylase_sf"/>
</dbReference>
<gene>
    <name evidence="7" type="primary">rsmI</name>
    <name evidence="7" type="ORF">L7J86_00775</name>
</gene>
<evidence type="ECO:0000256" key="4">
    <source>
        <dbReference type="ARBA" id="ARBA00022679"/>
    </source>
</evidence>
<reference evidence="7" key="1">
    <citation type="submission" date="2022-01" db="EMBL/GenBank/DDBJ databases">
        <title>Genome assemble of Metamasius hemipterus Nardonella endosymbiont.</title>
        <authorList>
            <person name="Palmieri L."/>
            <person name="Pavarini R."/>
            <person name="Sharma P."/>
        </authorList>
    </citation>
    <scope>NUCLEOTIDE SEQUENCE [LARGE SCALE GENOMIC DNA]</scope>
    <source>
        <strain evidence="7">NARMHE1</strain>
    </source>
</reference>
<keyword evidence="3 7" id="KW-0489">Methyltransferase</keyword>
<keyword evidence="4 7" id="KW-0808">Transferase</keyword>
<dbReference type="SUPFAM" id="SSF53790">
    <property type="entry name" value="Tetrapyrrole methylase"/>
    <property type="match status" value="1"/>
</dbReference>
<dbReference type="InterPro" id="IPR014777">
    <property type="entry name" value="4pyrrole_Mease_sub1"/>
</dbReference>
<evidence type="ECO:0000259" key="6">
    <source>
        <dbReference type="Pfam" id="PF00590"/>
    </source>
</evidence>
<keyword evidence="1" id="KW-0963">Cytoplasm</keyword>
<comment type="caution">
    <text evidence="7">The sequence shown here is derived from an EMBL/GenBank/DDBJ whole genome shotgun (WGS) entry which is preliminary data.</text>
</comment>
<evidence type="ECO:0000256" key="3">
    <source>
        <dbReference type="ARBA" id="ARBA00022603"/>
    </source>
</evidence>